<evidence type="ECO:0000313" key="2">
    <source>
        <dbReference type="Proteomes" id="UP000652761"/>
    </source>
</evidence>
<protein>
    <submittedName>
        <fullName evidence="1">Uncharacterized protein</fullName>
    </submittedName>
</protein>
<keyword evidence="2" id="KW-1185">Reference proteome</keyword>
<accession>A0A843UTG7</accession>
<dbReference type="AlphaFoldDB" id="A0A843UTG7"/>
<reference evidence="1" key="1">
    <citation type="submission" date="2017-07" db="EMBL/GenBank/DDBJ databases">
        <title>Taro Niue Genome Assembly and Annotation.</title>
        <authorList>
            <person name="Atibalentja N."/>
            <person name="Keating K."/>
            <person name="Fields C.J."/>
        </authorList>
    </citation>
    <scope>NUCLEOTIDE SEQUENCE</scope>
    <source>
        <strain evidence="1">Niue_2</strain>
        <tissue evidence="1">Leaf</tissue>
    </source>
</reference>
<dbReference type="Proteomes" id="UP000652761">
    <property type="component" value="Unassembled WGS sequence"/>
</dbReference>
<comment type="caution">
    <text evidence="1">The sequence shown here is derived from an EMBL/GenBank/DDBJ whole genome shotgun (WGS) entry which is preliminary data.</text>
</comment>
<gene>
    <name evidence="1" type="ORF">Taro_019258</name>
</gene>
<proteinExistence type="predicted"/>
<name>A0A843UTG7_COLES</name>
<sequence length="149" mass="17104">MKGECPEIKNDKYKKNNKLKKLKVMIEPWSDEDQSEDEEENSSSSINEELCFMANSSDGKVYTNFSQWCRHRPLEIAQGMVLEKWERQHVSTARKWLSTGAGFQNKFLEPGQYLSIGMVCLSTGHRHMSTDESYLSTATAFPETLVLET</sequence>
<organism evidence="1 2">
    <name type="scientific">Colocasia esculenta</name>
    <name type="common">Wild taro</name>
    <name type="synonym">Arum esculentum</name>
    <dbReference type="NCBI Taxonomy" id="4460"/>
    <lineage>
        <taxon>Eukaryota</taxon>
        <taxon>Viridiplantae</taxon>
        <taxon>Streptophyta</taxon>
        <taxon>Embryophyta</taxon>
        <taxon>Tracheophyta</taxon>
        <taxon>Spermatophyta</taxon>
        <taxon>Magnoliopsida</taxon>
        <taxon>Liliopsida</taxon>
        <taxon>Araceae</taxon>
        <taxon>Aroideae</taxon>
        <taxon>Colocasieae</taxon>
        <taxon>Colocasia</taxon>
    </lineage>
</organism>
<evidence type="ECO:0000313" key="1">
    <source>
        <dbReference type="EMBL" id="MQL86731.1"/>
    </source>
</evidence>
<dbReference type="EMBL" id="NMUH01000922">
    <property type="protein sequence ID" value="MQL86731.1"/>
    <property type="molecule type" value="Genomic_DNA"/>
</dbReference>